<proteinExistence type="predicted"/>
<protein>
    <submittedName>
        <fullName evidence="1">Uncharacterized protein</fullName>
    </submittedName>
</protein>
<dbReference type="EMBL" id="OB675179">
    <property type="protein sequence ID" value="CAD7235876.1"/>
    <property type="molecule type" value="Genomic_DNA"/>
</dbReference>
<reference evidence="1" key="1">
    <citation type="submission" date="2020-11" db="EMBL/GenBank/DDBJ databases">
        <authorList>
            <person name="Tran Van P."/>
        </authorList>
    </citation>
    <scope>NUCLEOTIDE SEQUENCE</scope>
</reference>
<sequence>MLTSRFLPHFSCGVLDQLGLRRSKKRQQDF</sequence>
<organism evidence="1">
    <name type="scientific">Cyprideis torosa</name>
    <dbReference type="NCBI Taxonomy" id="163714"/>
    <lineage>
        <taxon>Eukaryota</taxon>
        <taxon>Metazoa</taxon>
        <taxon>Ecdysozoa</taxon>
        <taxon>Arthropoda</taxon>
        <taxon>Crustacea</taxon>
        <taxon>Oligostraca</taxon>
        <taxon>Ostracoda</taxon>
        <taxon>Podocopa</taxon>
        <taxon>Podocopida</taxon>
        <taxon>Cytherocopina</taxon>
        <taxon>Cytheroidea</taxon>
        <taxon>Cytherideidae</taxon>
        <taxon>Cyprideis</taxon>
    </lineage>
</organism>
<name>A0A7R8WPU9_9CRUS</name>
<gene>
    <name evidence="1" type="ORF">CTOB1V02_LOCUS13691</name>
</gene>
<dbReference type="AlphaFoldDB" id="A0A7R8WPU9"/>
<accession>A0A7R8WPU9</accession>
<evidence type="ECO:0000313" key="1">
    <source>
        <dbReference type="EMBL" id="CAD7235876.1"/>
    </source>
</evidence>